<name>A0A0B3WV46_9FIRM</name>
<organism evidence="1 2">
    <name type="scientific">Terrisporobacter othiniensis</name>
    <dbReference type="NCBI Taxonomy" id="1577792"/>
    <lineage>
        <taxon>Bacteria</taxon>
        <taxon>Bacillati</taxon>
        <taxon>Bacillota</taxon>
        <taxon>Clostridia</taxon>
        <taxon>Peptostreptococcales</taxon>
        <taxon>Peptostreptococcaceae</taxon>
        <taxon>Terrisporobacter</taxon>
    </lineage>
</organism>
<dbReference type="SFLD" id="SFLDG01135">
    <property type="entry name" value="C1.5.6:_HAD__Beta-PGM__Phospha"/>
    <property type="match status" value="1"/>
</dbReference>
<dbReference type="GO" id="GO:0004713">
    <property type="term" value="F:protein tyrosine kinase activity"/>
    <property type="evidence" value="ECO:0007669"/>
    <property type="project" value="TreeGrafter"/>
</dbReference>
<dbReference type="STRING" id="1577792.QX51_02885"/>
<proteinExistence type="predicted"/>
<comment type="caution">
    <text evidence="1">The sequence shown here is derived from an EMBL/GenBank/DDBJ whole genome shotgun (WGS) entry which is preliminary data.</text>
</comment>
<gene>
    <name evidence="1" type="ORF">QX51_02885</name>
</gene>
<sequence length="219" mass="24394">MKKYILFDLDGTITDPKEGITKSVQYALSKFGIEEDCDNLIPFIGPPLLDSFMEFYNFDVEKSELAIKYYRERYSHIGLFENSAIDGMAEVLKKLKESGYVLAVATSKPTHFATPICDKFELSKYFDLIIGSELDGTRTRKSEVICEVLKQLNANPTDVIMIGDRKHDIIGAKEAGTASIGVTFGYAEDNELEEAGADFVVNTPGELLDCILEEASFNN</sequence>
<keyword evidence="2" id="KW-1185">Reference proteome</keyword>
<dbReference type="NCBIfam" id="TIGR01549">
    <property type="entry name" value="HAD-SF-IA-v1"/>
    <property type="match status" value="1"/>
</dbReference>
<dbReference type="InterPro" id="IPR036412">
    <property type="entry name" value="HAD-like_sf"/>
</dbReference>
<dbReference type="InterPro" id="IPR023214">
    <property type="entry name" value="HAD_sf"/>
</dbReference>
<dbReference type="SUPFAM" id="SSF56784">
    <property type="entry name" value="HAD-like"/>
    <property type="match status" value="1"/>
</dbReference>
<dbReference type="Gene3D" id="3.40.50.1000">
    <property type="entry name" value="HAD superfamily/HAD-like"/>
    <property type="match status" value="1"/>
</dbReference>
<dbReference type="SFLD" id="SFLDG01129">
    <property type="entry name" value="C1.5:_HAD__Beta-PGM__Phosphata"/>
    <property type="match status" value="1"/>
</dbReference>
<dbReference type="OrthoDB" id="9792518at2"/>
<evidence type="ECO:0000313" key="2">
    <source>
        <dbReference type="Proteomes" id="UP000031189"/>
    </source>
</evidence>
<dbReference type="CDD" id="cd04302">
    <property type="entry name" value="HAD_5NT"/>
    <property type="match status" value="1"/>
</dbReference>
<accession>A0A0B3WV46</accession>
<dbReference type="GO" id="GO:0005829">
    <property type="term" value="C:cytosol"/>
    <property type="evidence" value="ECO:0007669"/>
    <property type="project" value="TreeGrafter"/>
</dbReference>
<dbReference type="AlphaFoldDB" id="A0A0B3WV46"/>
<dbReference type="EMBL" id="JWHR01000032">
    <property type="protein sequence ID" value="KHS58460.1"/>
    <property type="molecule type" value="Genomic_DNA"/>
</dbReference>
<dbReference type="InterPro" id="IPR041492">
    <property type="entry name" value="HAD_2"/>
</dbReference>
<dbReference type="RefSeq" id="WP_039678404.1">
    <property type="nucleotide sequence ID" value="NZ_JWHR01000032.1"/>
</dbReference>
<dbReference type="InterPro" id="IPR050155">
    <property type="entry name" value="HAD-like_hydrolase_sf"/>
</dbReference>
<dbReference type="SFLD" id="SFLDS00003">
    <property type="entry name" value="Haloacid_Dehalogenase"/>
    <property type="match status" value="1"/>
</dbReference>
<reference evidence="1 2" key="1">
    <citation type="submission" date="2014-12" db="EMBL/GenBank/DDBJ databases">
        <title>Draft genome sequence of Terrisporobacter sp. 08-306576, isolated from the blood culture of a bacteremia patient.</title>
        <authorList>
            <person name="Lund L.C."/>
            <person name="Sydenham T.V."/>
            <person name="Hogh S.V."/>
            <person name="Skov M.N."/>
            <person name="Kemp M."/>
            <person name="Justesen U.S."/>
        </authorList>
    </citation>
    <scope>NUCLEOTIDE SEQUENCE [LARGE SCALE GENOMIC DNA]</scope>
    <source>
        <strain evidence="1 2">08-306576</strain>
    </source>
</reference>
<dbReference type="Pfam" id="PF13419">
    <property type="entry name" value="HAD_2"/>
    <property type="match status" value="1"/>
</dbReference>
<dbReference type="PANTHER" id="PTHR43434">
    <property type="entry name" value="PHOSPHOGLYCOLATE PHOSPHATASE"/>
    <property type="match status" value="1"/>
</dbReference>
<dbReference type="FunFam" id="3.40.50.1000:FF:000022">
    <property type="entry name" value="Phosphoglycolate phosphatase"/>
    <property type="match status" value="1"/>
</dbReference>
<dbReference type="InterPro" id="IPR006439">
    <property type="entry name" value="HAD-SF_hydro_IA"/>
</dbReference>
<protein>
    <submittedName>
        <fullName evidence="1">5'-nucleotidase</fullName>
    </submittedName>
</protein>
<dbReference type="Gene3D" id="1.10.150.240">
    <property type="entry name" value="Putative phosphatase, domain 2"/>
    <property type="match status" value="1"/>
</dbReference>
<dbReference type="Proteomes" id="UP000031189">
    <property type="component" value="Unassembled WGS sequence"/>
</dbReference>
<evidence type="ECO:0000313" key="1">
    <source>
        <dbReference type="EMBL" id="KHS58460.1"/>
    </source>
</evidence>
<dbReference type="InterPro" id="IPR023198">
    <property type="entry name" value="PGP-like_dom2"/>
</dbReference>
<dbReference type="PANTHER" id="PTHR43434:SF20">
    <property type="entry name" value="5'-NUCLEOTIDASE"/>
    <property type="match status" value="1"/>
</dbReference>